<comment type="caution">
    <text evidence="14">The sequence shown here is derived from an EMBL/GenBank/DDBJ whole genome shotgun (WGS) entry which is preliminary data.</text>
</comment>
<evidence type="ECO:0000313" key="14">
    <source>
        <dbReference type="EMBL" id="GAW67323.1"/>
    </source>
</evidence>
<organism evidence="14 15">
    <name type="scientific">Geoanaerobacter pelophilus</name>
    <dbReference type="NCBI Taxonomy" id="60036"/>
    <lineage>
        <taxon>Bacteria</taxon>
        <taxon>Pseudomonadati</taxon>
        <taxon>Thermodesulfobacteriota</taxon>
        <taxon>Desulfuromonadia</taxon>
        <taxon>Geobacterales</taxon>
        <taxon>Geobacteraceae</taxon>
        <taxon>Geoanaerobacter</taxon>
    </lineage>
</organism>
<comment type="similarity">
    <text evidence="2 12">Belongs to the peptidase M48B family.</text>
</comment>
<evidence type="ECO:0000256" key="4">
    <source>
        <dbReference type="ARBA" id="ARBA00022670"/>
    </source>
</evidence>
<evidence type="ECO:0000256" key="11">
    <source>
        <dbReference type="ARBA" id="ARBA00023136"/>
    </source>
</evidence>
<keyword evidence="7 12" id="KW-0378">Hydrolase</keyword>
<evidence type="ECO:0000256" key="1">
    <source>
        <dbReference type="ARBA" id="ARBA00004651"/>
    </source>
</evidence>
<feature type="binding site" evidence="12">
    <location>
        <position position="204"/>
    </location>
    <ligand>
        <name>Zn(2+)</name>
        <dbReference type="ChEBI" id="CHEBI:29105"/>
        <note>catalytic</note>
    </ligand>
</feature>
<dbReference type="Proteomes" id="UP000194153">
    <property type="component" value="Unassembled WGS sequence"/>
</dbReference>
<name>A0ABQ0MJR4_9BACT</name>
<evidence type="ECO:0000256" key="8">
    <source>
        <dbReference type="ARBA" id="ARBA00022833"/>
    </source>
</evidence>
<dbReference type="NCBIfam" id="NF002826">
    <property type="entry name" value="PRK03001.1"/>
    <property type="match status" value="1"/>
</dbReference>
<keyword evidence="9 12" id="KW-1133">Transmembrane helix</keyword>
<dbReference type="GO" id="GO:0008233">
    <property type="term" value="F:peptidase activity"/>
    <property type="evidence" value="ECO:0007669"/>
    <property type="project" value="UniProtKB-KW"/>
</dbReference>
<dbReference type="RefSeq" id="WP_085813587.1">
    <property type="nucleotide sequence ID" value="NZ_BDQG01000001.1"/>
</dbReference>
<comment type="cofactor">
    <cofactor evidence="12">
        <name>Zn(2+)</name>
        <dbReference type="ChEBI" id="CHEBI:29105"/>
    </cofactor>
    <text evidence="12">Binds 1 zinc ion per subunit.</text>
</comment>
<reference evidence="15" key="2">
    <citation type="submission" date="2017-05" db="EMBL/GenBank/DDBJ databases">
        <title>Draft genome sequence of Geobacter pelophilus, a iron(III)-reducing bacteria.</title>
        <authorList>
            <person name="Aoyagi T."/>
            <person name="Koike H."/>
            <person name="Morita T."/>
            <person name="Sato Y."/>
            <person name="Habe H."/>
            <person name="Hori T."/>
        </authorList>
    </citation>
    <scope>NUCLEOTIDE SEQUENCE [LARGE SCALE GENOMIC DNA]</scope>
    <source>
        <strain evidence="15">Drf2</strain>
    </source>
</reference>
<keyword evidence="10 12" id="KW-0482">Metalloprotease</keyword>
<dbReference type="InterPro" id="IPR050083">
    <property type="entry name" value="HtpX_protease"/>
</dbReference>
<comment type="subcellular location">
    <subcellularLocation>
        <location evidence="1 12">Cell membrane</location>
        <topology evidence="1 12">Multi-pass membrane protein</topology>
    </subcellularLocation>
</comment>
<gene>
    <name evidence="12" type="primary">htpX</name>
    <name evidence="14" type="ORF">GPEL0_01f3089</name>
</gene>
<feature type="binding site" evidence="12">
    <location>
        <position position="134"/>
    </location>
    <ligand>
        <name>Zn(2+)</name>
        <dbReference type="ChEBI" id="CHEBI:29105"/>
        <note>catalytic</note>
    </ligand>
</feature>
<dbReference type="CDD" id="cd07336">
    <property type="entry name" value="M48B_HtpX_like"/>
    <property type="match status" value="1"/>
</dbReference>
<dbReference type="EMBL" id="BDQG01000001">
    <property type="protein sequence ID" value="GAW67323.1"/>
    <property type="molecule type" value="Genomic_DNA"/>
</dbReference>
<dbReference type="InterPro" id="IPR001915">
    <property type="entry name" value="Peptidase_M48"/>
</dbReference>
<protein>
    <recommendedName>
        <fullName evidence="12">Protease HtpX homolog</fullName>
        <ecNumber evidence="12">3.4.24.-</ecNumber>
    </recommendedName>
</protein>
<feature type="transmembrane region" description="Helical" evidence="12">
    <location>
        <begin position="31"/>
        <end position="48"/>
    </location>
</feature>
<dbReference type="PANTHER" id="PTHR43221">
    <property type="entry name" value="PROTEASE HTPX"/>
    <property type="match status" value="1"/>
</dbReference>
<dbReference type="EC" id="3.4.24.-" evidence="12"/>
<reference evidence="14 15" key="1">
    <citation type="submission" date="2017-04" db="EMBL/GenBank/DDBJ databases">
        <authorList>
            <consortium name="Geobacter pelophilus Genome Sequencing"/>
            <person name="Aoyagi T."/>
            <person name="Koike H."/>
            <person name="Hori T."/>
        </authorList>
    </citation>
    <scope>NUCLEOTIDE SEQUENCE [LARGE SCALE GENOMIC DNA]</scope>
    <source>
        <strain evidence="14 15">Drf2</strain>
    </source>
</reference>
<sequence length="280" mass="30244">MNRFKTAVLLTSLTLLMIGLGAAIGGRGGMYLAFFMALAMNAFSYWFSDKIVLRMYGAREISEMENPAFYGMIRRLTVQAGLPMPRVYIIPSESPNAFATGRNPDHAAVAATEGIMRILTPEELEGVMAHELSHVANRDILISTIAATVAGAISMLANMAQWAAIFGHRSDDEEGGGVIGTLALAILAPIAAMLIQLAVSRSREYLADEGGARLCGHPRSLANALRKLDQASHLLPMQEARPATAHMFIVNPLTAGGIARLFSTHPPMEERIARLEQMGR</sequence>
<keyword evidence="6 12" id="KW-0479">Metal-binding</keyword>
<evidence type="ECO:0000256" key="10">
    <source>
        <dbReference type="ARBA" id="ARBA00023049"/>
    </source>
</evidence>
<dbReference type="GO" id="GO:0006508">
    <property type="term" value="P:proteolysis"/>
    <property type="evidence" value="ECO:0007669"/>
    <property type="project" value="UniProtKB-KW"/>
</dbReference>
<evidence type="ECO:0000256" key="12">
    <source>
        <dbReference type="HAMAP-Rule" id="MF_00188"/>
    </source>
</evidence>
<evidence type="ECO:0000256" key="5">
    <source>
        <dbReference type="ARBA" id="ARBA00022692"/>
    </source>
</evidence>
<evidence type="ECO:0000256" key="2">
    <source>
        <dbReference type="ARBA" id="ARBA00009779"/>
    </source>
</evidence>
<keyword evidence="4 12" id="KW-0645">Protease</keyword>
<proteinExistence type="inferred from homology"/>
<evidence type="ECO:0000256" key="7">
    <source>
        <dbReference type="ARBA" id="ARBA00022801"/>
    </source>
</evidence>
<dbReference type="HAMAP" id="MF_00188">
    <property type="entry name" value="Pept_M48_protease_HtpX"/>
    <property type="match status" value="1"/>
</dbReference>
<dbReference type="PANTHER" id="PTHR43221:SF1">
    <property type="entry name" value="PROTEASE HTPX"/>
    <property type="match status" value="1"/>
</dbReference>
<feature type="active site" evidence="12">
    <location>
        <position position="131"/>
    </location>
</feature>
<dbReference type="InterPro" id="IPR022919">
    <property type="entry name" value="Pept_M48_protease_HtpX"/>
</dbReference>
<dbReference type="Pfam" id="PF01435">
    <property type="entry name" value="Peptidase_M48"/>
    <property type="match status" value="1"/>
</dbReference>
<keyword evidence="11 12" id="KW-0472">Membrane</keyword>
<evidence type="ECO:0000256" key="6">
    <source>
        <dbReference type="ARBA" id="ARBA00022723"/>
    </source>
</evidence>
<feature type="binding site" evidence="12">
    <location>
        <position position="130"/>
    </location>
    <ligand>
        <name>Zn(2+)</name>
        <dbReference type="ChEBI" id="CHEBI:29105"/>
        <note>catalytic</note>
    </ligand>
</feature>
<evidence type="ECO:0000313" key="15">
    <source>
        <dbReference type="Proteomes" id="UP000194153"/>
    </source>
</evidence>
<evidence type="ECO:0000256" key="9">
    <source>
        <dbReference type="ARBA" id="ARBA00022989"/>
    </source>
</evidence>
<dbReference type="Gene3D" id="3.30.2010.10">
    <property type="entry name" value="Metalloproteases ('zincins'), catalytic domain"/>
    <property type="match status" value="1"/>
</dbReference>
<keyword evidence="5 12" id="KW-0812">Transmembrane</keyword>
<keyword evidence="3 12" id="KW-1003">Cell membrane</keyword>
<accession>A0ABQ0MJR4</accession>
<feature type="transmembrane region" description="Helical" evidence="12">
    <location>
        <begin position="140"/>
        <end position="165"/>
    </location>
</feature>
<keyword evidence="15" id="KW-1185">Reference proteome</keyword>
<feature type="domain" description="Peptidase M48" evidence="13">
    <location>
        <begin position="72"/>
        <end position="277"/>
    </location>
</feature>
<evidence type="ECO:0000259" key="13">
    <source>
        <dbReference type="Pfam" id="PF01435"/>
    </source>
</evidence>
<keyword evidence="8 12" id="KW-0862">Zinc</keyword>
<evidence type="ECO:0000256" key="3">
    <source>
        <dbReference type="ARBA" id="ARBA00022475"/>
    </source>
</evidence>
<feature type="transmembrane region" description="Helical" evidence="12">
    <location>
        <begin position="177"/>
        <end position="199"/>
    </location>
</feature>